<dbReference type="EMBL" id="JADNYJ010000094">
    <property type="protein sequence ID" value="KAF8886676.1"/>
    <property type="molecule type" value="Genomic_DNA"/>
</dbReference>
<evidence type="ECO:0000313" key="2">
    <source>
        <dbReference type="Proteomes" id="UP000724874"/>
    </source>
</evidence>
<dbReference type="Proteomes" id="UP000724874">
    <property type="component" value="Unassembled WGS sequence"/>
</dbReference>
<name>A0A9P5TKQ9_GYMJU</name>
<dbReference type="AlphaFoldDB" id="A0A9P5TKQ9"/>
<organism evidence="1 2">
    <name type="scientific">Gymnopilus junonius</name>
    <name type="common">Spectacular rustgill mushroom</name>
    <name type="synonym">Gymnopilus spectabilis subsp. junonius</name>
    <dbReference type="NCBI Taxonomy" id="109634"/>
    <lineage>
        <taxon>Eukaryota</taxon>
        <taxon>Fungi</taxon>
        <taxon>Dikarya</taxon>
        <taxon>Basidiomycota</taxon>
        <taxon>Agaricomycotina</taxon>
        <taxon>Agaricomycetes</taxon>
        <taxon>Agaricomycetidae</taxon>
        <taxon>Agaricales</taxon>
        <taxon>Agaricineae</taxon>
        <taxon>Hymenogastraceae</taxon>
        <taxon>Gymnopilus</taxon>
    </lineage>
</organism>
<reference evidence="1" key="1">
    <citation type="submission" date="2020-11" db="EMBL/GenBank/DDBJ databases">
        <authorList>
            <consortium name="DOE Joint Genome Institute"/>
            <person name="Ahrendt S."/>
            <person name="Riley R."/>
            <person name="Andreopoulos W."/>
            <person name="LaButti K."/>
            <person name="Pangilinan J."/>
            <person name="Ruiz-duenas F.J."/>
            <person name="Barrasa J.M."/>
            <person name="Sanchez-Garcia M."/>
            <person name="Camarero S."/>
            <person name="Miyauchi S."/>
            <person name="Serrano A."/>
            <person name="Linde D."/>
            <person name="Babiker R."/>
            <person name="Drula E."/>
            <person name="Ayuso-Fernandez I."/>
            <person name="Pacheco R."/>
            <person name="Padilla G."/>
            <person name="Ferreira P."/>
            <person name="Barriuso J."/>
            <person name="Kellner H."/>
            <person name="Castanera R."/>
            <person name="Alfaro M."/>
            <person name="Ramirez L."/>
            <person name="Pisabarro A.G."/>
            <person name="Kuo A."/>
            <person name="Tritt A."/>
            <person name="Lipzen A."/>
            <person name="He G."/>
            <person name="Yan M."/>
            <person name="Ng V."/>
            <person name="Cullen D."/>
            <person name="Martin F."/>
            <person name="Rosso M.-N."/>
            <person name="Henrissat B."/>
            <person name="Hibbett D."/>
            <person name="Martinez A.T."/>
            <person name="Grigoriev I.V."/>
        </authorList>
    </citation>
    <scope>NUCLEOTIDE SEQUENCE</scope>
    <source>
        <strain evidence="1">AH 44721</strain>
    </source>
</reference>
<protein>
    <submittedName>
        <fullName evidence="1">S-adenosyl-L-methionine-dependent methyltransferase</fullName>
    </submittedName>
</protein>
<comment type="caution">
    <text evidence="1">The sequence shown here is derived from an EMBL/GenBank/DDBJ whole genome shotgun (WGS) entry which is preliminary data.</text>
</comment>
<dbReference type="InterPro" id="IPR029063">
    <property type="entry name" value="SAM-dependent_MTases_sf"/>
</dbReference>
<dbReference type="PANTHER" id="PTHR43591:SF110">
    <property type="entry name" value="RHODANESE DOMAIN-CONTAINING PROTEIN"/>
    <property type="match status" value="1"/>
</dbReference>
<keyword evidence="1" id="KW-0489">Methyltransferase</keyword>
<keyword evidence="2" id="KW-1185">Reference proteome</keyword>
<dbReference type="SUPFAM" id="SSF53335">
    <property type="entry name" value="S-adenosyl-L-methionine-dependent methyltransferases"/>
    <property type="match status" value="1"/>
</dbReference>
<sequence>MNGELTFAPLDNPLKILDLGAGSGACANIYPHAEVIAADIVPLPERPFPPNVKYQHCDVLVTLPFVDSSFDVVHMRLLMYHLPPAEIPSVIQRISRILKPQGWLIIEDFGRHIIGHTGSPVQEKIEAIYTGMLQRKGLDTKVGESLGAFLQDADAFSEINVKKAEMILTTDPEFLARISPGERALANAVRSTSIKVVETLMNISEDMRSAGVTPDIKKAWLEERQEPKLKTTTDIWFTWAQKRQTSIVL</sequence>
<accession>A0A9P5TKQ9</accession>
<evidence type="ECO:0000313" key="1">
    <source>
        <dbReference type="EMBL" id="KAF8886676.1"/>
    </source>
</evidence>
<dbReference type="Gene3D" id="3.40.50.150">
    <property type="entry name" value="Vaccinia Virus protein VP39"/>
    <property type="match status" value="1"/>
</dbReference>
<dbReference type="GO" id="GO:0032259">
    <property type="term" value="P:methylation"/>
    <property type="evidence" value="ECO:0007669"/>
    <property type="project" value="UniProtKB-KW"/>
</dbReference>
<dbReference type="GO" id="GO:0008168">
    <property type="term" value="F:methyltransferase activity"/>
    <property type="evidence" value="ECO:0007669"/>
    <property type="project" value="UniProtKB-KW"/>
</dbReference>
<dbReference type="CDD" id="cd02440">
    <property type="entry name" value="AdoMet_MTases"/>
    <property type="match status" value="1"/>
</dbReference>
<proteinExistence type="predicted"/>
<dbReference type="Pfam" id="PF13489">
    <property type="entry name" value="Methyltransf_23"/>
    <property type="match status" value="1"/>
</dbReference>
<keyword evidence="1" id="KW-0808">Transferase</keyword>
<gene>
    <name evidence="1" type="ORF">CPB84DRAFT_1787334</name>
</gene>
<dbReference type="PANTHER" id="PTHR43591">
    <property type="entry name" value="METHYLTRANSFERASE"/>
    <property type="match status" value="1"/>
</dbReference>
<dbReference type="OrthoDB" id="506498at2759"/>